<dbReference type="InterPro" id="IPR009050">
    <property type="entry name" value="Globin-like_sf"/>
</dbReference>
<gene>
    <name evidence="2" type="ORF">F0238_16155</name>
</gene>
<evidence type="ECO:0000313" key="2">
    <source>
        <dbReference type="EMBL" id="NOJ24267.1"/>
    </source>
</evidence>
<feature type="transmembrane region" description="Helical" evidence="1">
    <location>
        <begin position="21"/>
        <end position="43"/>
    </location>
</feature>
<name>A0AAP6ZN04_9VIBR</name>
<accession>A0AAP6ZN04</accession>
<proteinExistence type="predicted"/>
<dbReference type="EMBL" id="VTXP01000008">
    <property type="protein sequence ID" value="NOJ24267.1"/>
    <property type="molecule type" value="Genomic_DNA"/>
</dbReference>
<sequence length="69" mass="7549">MLKNFYIQFCHIMSKFHSDERGVTAVEYAIIAVAISAIVLAMFNGELNDALQTAMDTIADNINAANTVP</sequence>
<comment type="caution">
    <text evidence="2">The sequence shown here is derived from an EMBL/GenBank/DDBJ whole genome shotgun (WGS) entry which is preliminary data.</text>
</comment>
<dbReference type="RefSeq" id="WP_006958381.1">
    <property type="nucleotide sequence ID" value="NZ_CP156658.1"/>
</dbReference>
<reference evidence="2 3" key="1">
    <citation type="submission" date="2019-09" db="EMBL/GenBank/DDBJ databases">
        <title>Draft genome sequencing and comparative genomics of hatchery-associated Vibrios.</title>
        <authorList>
            <person name="Kehlet-Delgado H."/>
            <person name="Mueller R.S."/>
        </authorList>
    </citation>
    <scope>NUCLEOTIDE SEQUENCE [LARGE SCALE GENOMIC DNA]</scope>
    <source>
        <strain evidence="2 3">09-121-3</strain>
    </source>
</reference>
<dbReference type="SUPFAM" id="SSF46458">
    <property type="entry name" value="Globin-like"/>
    <property type="match status" value="1"/>
</dbReference>
<protein>
    <submittedName>
        <fullName evidence="2">Flp family type IVb pilin</fullName>
    </submittedName>
</protein>
<dbReference type="AlphaFoldDB" id="A0AAP6ZN04"/>
<keyword evidence="1" id="KW-1133">Transmembrane helix</keyword>
<dbReference type="Pfam" id="PF04964">
    <property type="entry name" value="Flp_Fap"/>
    <property type="match status" value="1"/>
</dbReference>
<keyword evidence="1" id="KW-0812">Transmembrane</keyword>
<evidence type="ECO:0000256" key="1">
    <source>
        <dbReference type="SAM" id="Phobius"/>
    </source>
</evidence>
<dbReference type="InterPro" id="IPR007047">
    <property type="entry name" value="Flp_Fap"/>
</dbReference>
<dbReference type="Proteomes" id="UP000576645">
    <property type="component" value="Unassembled WGS sequence"/>
</dbReference>
<keyword evidence="1" id="KW-0472">Membrane</keyword>
<organism evidence="2 3">
    <name type="scientific">Vibrio coralliilyticus</name>
    <dbReference type="NCBI Taxonomy" id="190893"/>
    <lineage>
        <taxon>Bacteria</taxon>
        <taxon>Pseudomonadati</taxon>
        <taxon>Pseudomonadota</taxon>
        <taxon>Gammaproteobacteria</taxon>
        <taxon>Vibrionales</taxon>
        <taxon>Vibrionaceae</taxon>
        <taxon>Vibrio</taxon>
    </lineage>
</organism>
<evidence type="ECO:0000313" key="3">
    <source>
        <dbReference type="Proteomes" id="UP000576645"/>
    </source>
</evidence>